<dbReference type="PANTHER" id="PTHR30244">
    <property type="entry name" value="TRANSAMINASE"/>
    <property type="match status" value="1"/>
</dbReference>
<dbReference type="EMBL" id="CP015405">
    <property type="protein sequence ID" value="ANU78221.1"/>
    <property type="molecule type" value="Genomic_DNA"/>
</dbReference>
<evidence type="ECO:0000313" key="5">
    <source>
        <dbReference type="Proteomes" id="UP000092574"/>
    </source>
</evidence>
<dbReference type="Gene3D" id="3.90.1150.10">
    <property type="entry name" value="Aspartate Aminotransferase, domain 1"/>
    <property type="match status" value="1"/>
</dbReference>
<dbReference type="STRING" id="1796616.A4V09_22225"/>
<evidence type="ECO:0000313" key="4">
    <source>
        <dbReference type="EMBL" id="ANU78221.1"/>
    </source>
</evidence>
<keyword evidence="2 3" id="KW-0663">Pyridoxal phosphate</keyword>
<dbReference type="SUPFAM" id="SSF53383">
    <property type="entry name" value="PLP-dependent transferases"/>
    <property type="match status" value="1"/>
</dbReference>
<dbReference type="GO" id="GO:0030170">
    <property type="term" value="F:pyridoxal phosphate binding"/>
    <property type="evidence" value="ECO:0007669"/>
    <property type="project" value="TreeGrafter"/>
</dbReference>
<name>A0A1C7IEZ5_9FIRM</name>
<dbReference type="RefSeq" id="WP_065544306.1">
    <property type="nucleotide sequence ID" value="NZ_CP015405.2"/>
</dbReference>
<dbReference type="GO" id="GO:0000271">
    <property type="term" value="P:polysaccharide biosynthetic process"/>
    <property type="evidence" value="ECO:0007669"/>
    <property type="project" value="TreeGrafter"/>
</dbReference>
<gene>
    <name evidence="4" type="ORF">A4V09_22225</name>
</gene>
<proteinExistence type="inferred from homology"/>
<reference evidence="4" key="1">
    <citation type="submission" date="2017-04" db="EMBL/GenBank/DDBJ databases">
        <title>Complete Genome Sequences of Twelve Strains of a Stable Defined Moderately Diverse Mouse Microbiota 2 (sDMDMm2).</title>
        <authorList>
            <person name="Uchimura Y."/>
            <person name="Wyss M."/>
            <person name="Brugiroux S."/>
            <person name="Limenitakis J.P."/>
            <person name="Stecher B."/>
            <person name="McCoy K.D."/>
            <person name="Macpherson A.J."/>
        </authorList>
    </citation>
    <scope>NUCLEOTIDE SEQUENCE</scope>
    <source>
        <strain evidence="4">YL58</strain>
    </source>
</reference>
<dbReference type="AlphaFoldDB" id="A0A1C7IEZ5"/>
<dbReference type="Proteomes" id="UP000092574">
    <property type="component" value="Chromosome"/>
</dbReference>
<evidence type="ECO:0000256" key="3">
    <source>
        <dbReference type="RuleBase" id="RU004508"/>
    </source>
</evidence>
<evidence type="ECO:0000256" key="1">
    <source>
        <dbReference type="PIRSR" id="PIRSR000390-1"/>
    </source>
</evidence>
<dbReference type="InterPro" id="IPR015421">
    <property type="entry name" value="PyrdxlP-dep_Trfase_major"/>
</dbReference>
<dbReference type="InterPro" id="IPR015422">
    <property type="entry name" value="PyrdxlP-dep_Trfase_small"/>
</dbReference>
<dbReference type="PANTHER" id="PTHR30244:SF34">
    <property type="entry name" value="DTDP-4-AMINO-4,6-DIDEOXYGALACTOSE TRANSAMINASE"/>
    <property type="match status" value="1"/>
</dbReference>
<sequence length="403" mass="45623">MGKLAITGGDKTRINTFPDYPYISEEDKKYILNALESGRWARTAQDSNTTCKLNSGYIEKLELCFSKMQKTKYALAVSSGTAALEIALQTIGLEKGDEVIVTPYTFISSVSCILKIGGKPIFADIDEATWNISPKSIEDCISKKTRAIVLVHFAGQLVDFNAIHNIAKTYNLILISDAAHAINSKWNEKTPGQLSDICCFSLQSSKNLTCGEGGILVTNKKDYYEKAYSIHMCGRKFNGKWYEYSTLGSNYRMTEFQAAVAVAQLKSNNKYEQIRYKNAIYLIDKMKDIEGIEPTRTLWQARMRDYHLFTFSYNKEYFQGLSRKRFILALNCEGIPCDEGYGSPLYRVPILPQTGNNKCPITEMICKQAVWIHQNVLLGTYEDMDDIILGIKKIQTYCYEISN</sequence>
<protein>
    <recommendedName>
        <fullName evidence="6">dTDP-4-amino-4,6-dideoxygalactose transaminase</fullName>
    </recommendedName>
</protein>
<dbReference type="PIRSF" id="PIRSF000390">
    <property type="entry name" value="PLP_StrS"/>
    <property type="match status" value="1"/>
</dbReference>
<accession>A0A1C7IEZ5</accession>
<feature type="modified residue" description="N6-(pyridoxal phosphate)lysine" evidence="2">
    <location>
        <position position="206"/>
    </location>
</feature>
<dbReference type="GO" id="GO:0008483">
    <property type="term" value="F:transaminase activity"/>
    <property type="evidence" value="ECO:0007669"/>
    <property type="project" value="TreeGrafter"/>
</dbReference>
<dbReference type="KEGG" id="byl:A4V09_22225"/>
<dbReference type="InterPro" id="IPR015424">
    <property type="entry name" value="PyrdxlP-dep_Trfase"/>
</dbReference>
<dbReference type="Pfam" id="PF01041">
    <property type="entry name" value="DegT_DnrJ_EryC1"/>
    <property type="match status" value="1"/>
</dbReference>
<keyword evidence="5" id="KW-1185">Reference proteome</keyword>
<dbReference type="InterPro" id="IPR000653">
    <property type="entry name" value="DegT/StrS_aminotransferase"/>
</dbReference>
<feature type="active site" description="Proton acceptor" evidence="1">
    <location>
        <position position="206"/>
    </location>
</feature>
<organism evidence="4 5">
    <name type="scientific">Blautia pseudococcoides</name>
    <dbReference type="NCBI Taxonomy" id="1796616"/>
    <lineage>
        <taxon>Bacteria</taxon>
        <taxon>Bacillati</taxon>
        <taxon>Bacillota</taxon>
        <taxon>Clostridia</taxon>
        <taxon>Lachnospirales</taxon>
        <taxon>Lachnospiraceae</taxon>
        <taxon>Blautia</taxon>
    </lineage>
</organism>
<evidence type="ECO:0000256" key="2">
    <source>
        <dbReference type="PIRSR" id="PIRSR000390-2"/>
    </source>
</evidence>
<dbReference type="OrthoDB" id="9810913at2"/>
<comment type="similarity">
    <text evidence="3">Belongs to the DegT/DnrJ/EryC1 family.</text>
</comment>
<evidence type="ECO:0008006" key="6">
    <source>
        <dbReference type="Google" id="ProtNLM"/>
    </source>
</evidence>
<dbReference type="Gene3D" id="3.40.640.10">
    <property type="entry name" value="Type I PLP-dependent aspartate aminotransferase-like (Major domain)"/>
    <property type="match status" value="1"/>
</dbReference>
<dbReference type="CDD" id="cd00616">
    <property type="entry name" value="AHBA_syn"/>
    <property type="match status" value="1"/>
</dbReference>